<name>A0AAV6HSX9_9ERIC</name>
<dbReference type="PROSITE" id="PS50600">
    <property type="entry name" value="ULP_PROTEASE"/>
    <property type="match status" value="1"/>
</dbReference>
<comment type="similarity">
    <text evidence="1">Belongs to the peptidase C48 family.</text>
</comment>
<dbReference type="InterPro" id="IPR038765">
    <property type="entry name" value="Papain-like_cys_pep_sf"/>
</dbReference>
<evidence type="ECO:0000256" key="4">
    <source>
        <dbReference type="SAM" id="MobiDB-lite"/>
    </source>
</evidence>
<dbReference type="AlphaFoldDB" id="A0AAV6HSX9"/>
<accession>A0AAV6HSX9</accession>
<reference evidence="6 7" key="1">
    <citation type="submission" date="2020-08" db="EMBL/GenBank/DDBJ databases">
        <title>Plant Genome Project.</title>
        <authorList>
            <person name="Zhang R.-G."/>
        </authorList>
    </citation>
    <scope>NUCLEOTIDE SEQUENCE [LARGE SCALE GENOMIC DNA]</scope>
    <source>
        <strain evidence="6">WSP0</strain>
        <tissue evidence="6">Leaf</tissue>
    </source>
</reference>
<feature type="compositionally biased region" description="Basic and acidic residues" evidence="4">
    <location>
        <begin position="640"/>
        <end position="651"/>
    </location>
</feature>
<evidence type="ECO:0000313" key="7">
    <source>
        <dbReference type="Proteomes" id="UP000823749"/>
    </source>
</evidence>
<feature type="compositionally biased region" description="Basic residues" evidence="4">
    <location>
        <begin position="150"/>
        <end position="161"/>
    </location>
</feature>
<feature type="region of interest" description="Disordered" evidence="4">
    <location>
        <begin position="101"/>
        <end position="166"/>
    </location>
</feature>
<keyword evidence="3" id="KW-0378">Hydrolase</keyword>
<organism evidence="6 7">
    <name type="scientific">Rhododendron griersonianum</name>
    <dbReference type="NCBI Taxonomy" id="479676"/>
    <lineage>
        <taxon>Eukaryota</taxon>
        <taxon>Viridiplantae</taxon>
        <taxon>Streptophyta</taxon>
        <taxon>Embryophyta</taxon>
        <taxon>Tracheophyta</taxon>
        <taxon>Spermatophyta</taxon>
        <taxon>Magnoliopsida</taxon>
        <taxon>eudicotyledons</taxon>
        <taxon>Gunneridae</taxon>
        <taxon>Pentapetalae</taxon>
        <taxon>asterids</taxon>
        <taxon>Ericales</taxon>
        <taxon>Ericaceae</taxon>
        <taxon>Ericoideae</taxon>
        <taxon>Rhodoreae</taxon>
        <taxon>Rhododendron</taxon>
    </lineage>
</organism>
<feature type="region of interest" description="Disordered" evidence="4">
    <location>
        <begin position="635"/>
        <end position="668"/>
    </location>
</feature>
<dbReference type="PANTHER" id="PTHR34835">
    <property type="entry name" value="OS07G0283600 PROTEIN-RELATED"/>
    <property type="match status" value="1"/>
</dbReference>
<comment type="caution">
    <text evidence="6">The sequence shown here is derived from an EMBL/GenBank/DDBJ whole genome shotgun (WGS) entry which is preliminary data.</text>
</comment>
<dbReference type="Pfam" id="PF02902">
    <property type="entry name" value="Peptidase_C48"/>
    <property type="match status" value="1"/>
</dbReference>
<feature type="compositionally biased region" description="Basic and acidic residues" evidence="4">
    <location>
        <begin position="103"/>
        <end position="112"/>
    </location>
</feature>
<dbReference type="GO" id="GO:0008234">
    <property type="term" value="F:cysteine-type peptidase activity"/>
    <property type="evidence" value="ECO:0007669"/>
    <property type="project" value="InterPro"/>
</dbReference>
<evidence type="ECO:0000259" key="5">
    <source>
        <dbReference type="PROSITE" id="PS50600"/>
    </source>
</evidence>
<feature type="region of interest" description="Disordered" evidence="4">
    <location>
        <begin position="1"/>
        <end position="33"/>
    </location>
</feature>
<dbReference type="Gene3D" id="3.40.395.10">
    <property type="entry name" value="Adenoviral Proteinase, Chain A"/>
    <property type="match status" value="1"/>
</dbReference>
<evidence type="ECO:0000256" key="1">
    <source>
        <dbReference type="ARBA" id="ARBA00005234"/>
    </source>
</evidence>
<evidence type="ECO:0000256" key="3">
    <source>
        <dbReference type="ARBA" id="ARBA00022801"/>
    </source>
</evidence>
<sequence length="949" mass="108018">MHSPVLSEWGFYRKTSQRKKSKPYVVEESGGEEGDMARFRVTPRNVKGGVSLKPREVDLEDAVVEDTPPSKIAKKSLKCMRPQENHDVEGFSKIRTRSGSAAREIKGKHPQLDVEESAQKRTRSRSVAQEIKAKHPRARKHRNVEGSSKIKAKHPRARKHRNVNEGEIRETAYRASLNGIKTLIEELNLSDEHKKIMKNTPFWQIFKSIIENKLTCALCRKSDKMIIRIINAYDPDTGGFKLGSKTVRITRDDIFSIFGITGGSEKVSFKYGSRDGVGMVSRGSIEAERLSGSMLKELVKEYAVRNNKAGREDFVRLLCVYLLHSLFFPAGTTVKWAYLERVENLVRLRNYDWCGAILDELMMSIRQHHDDPRRVSRCVVVLLYWLCEHTNLVKPFHPEESLGIIKWRTMDMVKAFREVSLKELKTDQVVSRQPNVHDTHMFSRNIDIDSAVLSREKIRNEGRNGSAEDVDGAECSKRNSPIVTSSTGVSARHAWTPKVGCDLENTGVDVLNEGIVHTEYGVDAAGRISDIRDSGPSIEFIGNKTGHAQKLDLIGELRGHIVKMEHQMKQNEEMHARELAIKDQDIERLNETVFVLLSEKSQLLGELTETVVHGVTQNYKSMAPEEQERSMVTRLKTRMRKETQKKDYDYGRKRKRSTSESAKADEEDPKKVIDVENFIAGPEKGPFKPKPIRNLRTNAVYRLLSSGEKDKIKKMWDEAYTSTIIWSGTVVGCSVFVEDIRQVMVDSALSGNVIDAYAEVLSIEQGSMPDEMQGDCTQVMNKTVYVFTCSFLTMLGCKCPIERKKVLENMMPRTASYRYVMFPIHFGYHWTLLVLDNEEGSWKFYNSMMERTGVDAHCKAAEQLKNQVESYWKNARGGLLTTQDCEPIVTVQDCPQQEDSSLDCGVIVSYIIRQYYRSEEIEPTLRKAACHKMRSEIIKAFLSGAGQFV</sequence>
<dbReference type="SUPFAM" id="SSF54001">
    <property type="entry name" value="Cysteine proteinases"/>
    <property type="match status" value="1"/>
</dbReference>
<dbReference type="InterPro" id="IPR003653">
    <property type="entry name" value="Peptidase_C48_C"/>
</dbReference>
<protein>
    <recommendedName>
        <fullName evidence="5">Ubiquitin-like protease family profile domain-containing protein</fullName>
    </recommendedName>
</protein>
<gene>
    <name evidence="6" type="ORF">RHGRI_036245</name>
</gene>
<feature type="domain" description="Ubiquitin-like protease family profile" evidence="5">
    <location>
        <begin position="733"/>
        <end position="915"/>
    </location>
</feature>
<keyword evidence="2" id="KW-0645">Protease</keyword>
<evidence type="ECO:0000256" key="2">
    <source>
        <dbReference type="ARBA" id="ARBA00022670"/>
    </source>
</evidence>
<proteinExistence type="inferred from homology"/>
<dbReference type="GO" id="GO:0006508">
    <property type="term" value="P:proteolysis"/>
    <property type="evidence" value="ECO:0007669"/>
    <property type="project" value="UniProtKB-KW"/>
</dbReference>
<evidence type="ECO:0000313" key="6">
    <source>
        <dbReference type="EMBL" id="KAG5515137.1"/>
    </source>
</evidence>
<feature type="region of interest" description="Disordered" evidence="4">
    <location>
        <begin position="460"/>
        <end position="484"/>
    </location>
</feature>
<dbReference type="Proteomes" id="UP000823749">
    <property type="component" value="Chromosome 13"/>
</dbReference>
<dbReference type="EMBL" id="JACTNZ010000013">
    <property type="protein sequence ID" value="KAG5515137.1"/>
    <property type="molecule type" value="Genomic_DNA"/>
</dbReference>
<keyword evidence="7" id="KW-1185">Reference proteome</keyword>